<protein>
    <submittedName>
        <fullName evidence="1">Uncharacterized protein</fullName>
    </submittedName>
</protein>
<organism evidence="1 2">
    <name type="scientific">Phytophthora cactorum</name>
    <dbReference type="NCBI Taxonomy" id="29920"/>
    <lineage>
        <taxon>Eukaryota</taxon>
        <taxon>Sar</taxon>
        <taxon>Stramenopiles</taxon>
        <taxon>Oomycota</taxon>
        <taxon>Peronosporomycetes</taxon>
        <taxon>Peronosporales</taxon>
        <taxon>Peronosporaceae</taxon>
        <taxon>Phytophthora</taxon>
    </lineage>
</organism>
<gene>
    <name evidence="1" type="ORF">PC117_g22882</name>
</gene>
<dbReference type="Proteomes" id="UP000736787">
    <property type="component" value="Unassembled WGS sequence"/>
</dbReference>
<comment type="caution">
    <text evidence="1">The sequence shown here is derived from an EMBL/GenBank/DDBJ whole genome shotgun (WGS) entry which is preliminary data.</text>
</comment>
<sequence>MVLKDVPGVSGGEEWSSIDASFMDEIPNYEGLENLLNLPFRDGLFCTTDYILAKIHRQKWIDHYMENGKLTPKAHGRLGALCTPLNSGLQKGSMDLTIPNSLYRTSTTLYMSWCLRPEFTSLSGVQSLLKGWLQLLSA</sequence>
<accession>A0A8T1JUR6</accession>
<reference evidence="1" key="1">
    <citation type="submission" date="2018-10" db="EMBL/GenBank/DDBJ databases">
        <title>Effector identification in a new, highly contiguous assembly of the strawberry crown rot pathogen Phytophthora cactorum.</title>
        <authorList>
            <person name="Armitage A.D."/>
            <person name="Nellist C.F."/>
            <person name="Bates H."/>
            <person name="Vickerstaff R.J."/>
            <person name="Harrison R.J."/>
        </authorList>
    </citation>
    <scope>NUCLEOTIDE SEQUENCE</scope>
    <source>
        <strain evidence="1">4040</strain>
    </source>
</reference>
<dbReference type="VEuPathDB" id="FungiDB:PC110_g9788"/>
<proteinExistence type="predicted"/>
<dbReference type="EMBL" id="RCMK01001317">
    <property type="protein sequence ID" value="KAG2896935.1"/>
    <property type="molecule type" value="Genomic_DNA"/>
</dbReference>
<name>A0A8T1JUR6_9STRA</name>
<evidence type="ECO:0000313" key="2">
    <source>
        <dbReference type="Proteomes" id="UP000736787"/>
    </source>
</evidence>
<evidence type="ECO:0000313" key="1">
    <source>
        <dbReference type="EMBL" id="KAG2896935.1"/>
    </source>
</evidence>
<dbReference type="AlphaFoldDB" id="A0A8T1JUR6"/>